<protein>
    <submittedName>
        <fullName evidence="1">Uncharacterized protein</fullName>
    </submittedName>
</protein>
<reference evidence="2" key="1">
    <citation type="journal article" date="2020" name="Mol. Plant Microbe">
        <title>Rhizobial microsymbionts of the narrowly endemic Oxytropis species growing in Kamchatka are characterized by significant genetic diversity and possess a set of genes that are associated with T3SS and T6SS secretion systems and can affect the development of symbiosis.</title>
        <authorList>
            <person name="Safronova V."/>
            <person name="Guro P."/>
            <person name="Sazanova A."/>
            <person name="Kuznetsova I."/>
            <person name="Belimov A."/>
            <person name="Yakubov V."/>
            <person name="Chirak E."/>
            <person name="Afonin A."/>
            <person name="Gogolev Y."/>
            <person name="Andronov E."/>
            <person name="Tikhonovich I."/>
        </authorList>
    </citation>
    <scope>NUCLEOTIDE SEQUENCE [LARGE SCALE GENOMIC DNA]</scope>
    <source>
        <strain evidence="2">RCAM0610</strain>
    </source>
</reference>
<dbReference type="EMBL" id="CP050549">
    <property type="protein sequence ID" value="QND41835.1"/>
    <property type="molecule type" value="Genomic_DNA"/>
</dbReference>
<name>A0A7G6RHV3_RHILV</name>
<sequence length="147" mass="16210">MALALGDLIGIDGVARADLRIETRLHVDGDAFAGRREDTIGENAFVRDANIVHATEGGIQAPLKHVIVHEGHARDAREVETFGEQDFIYLDKGLGVVRVWDHGADGRFRRGDEWETASRIVDGFGLHRHGAHRNPDSSIFDLRHAAS</sequence>
<evidence type="ECO:0000313" key="1">
    <source>
        <dbReference type="EMBL" id="QND41835.1"/>
    </source>
</evidence>
<gene>
    <name evidence="1" type="ORF">HB770_04135</name>
</gene>
<dbReference type="AlphaFoldDB" id="A0A7G6RHV3"/>
<dbReference type="Proteomes" id="UP000515518">
    <property type="component" value="Chromosome"/>
</dbReference>
<organism evidence="1 2">
    <name type="scientific">Rhizobium leguminosarum bv. viciae</name>
    <dbReference type="NCBI Taxonomy" id="387"/>
    <lineage>
        <taxon>Bacteria</taxon>
        <taxon>Pseudomonadati</taxon>
        <taxon>Pseudomonadota</taxon>
        <taxon>Alphaproteobacteria</taxon>
        <taxon>Hyphomicrobiales</taxon>
        <taxon>Rhizobiaceae</taxon>
        <taxon>Rhizobium/Agrobacterium group</taxon>
        <taxon>Rhizobium</taxon>
    </lineage>
</organism>
<evidence type="ECO:0000313" key="2">
    <source>
        <dbReference type="Proteomes" id="UP000515518"/>
    </source>
</evidence>
<proteinExistence type="predicted"/>
<accession>A0A7G6RHV3</accession>